<dbReference type="GO" id="GO:0070772">
    <property type="term" value="C:PAS complex"/>
    <property type="evidence" value="ECO:0007669"/>
    <property type="project" value="InterPro"/>
</dbReference>
<dbReference type="VEuPathDB" id="VectorBase:ISCW001081"/>
<dbReference type="PANTHER" id="PTHR16023">
    <property type="entry name" value="TAX1 BINDING PROTEIN-RELATED"/>
    <property type="match status" value="1"/>
</dbReference>
<dbReference type="InParanoid" id="A0A1S4KM90"/>
<dbReference type="InterPro" id="IPR026825">
    <property type="entry name" value="Vac14"/>
</dbReference>
<dbReference type="OrthoDB" id="5574975at2759"/>
<accession>A0A1S4KM90</accession>
<dbReference type="GO" id="GO:0006661">
    <property type="term" value="P:phosphatidylinositol biosynthetic process"/>
    <property type="evidence" value="ECO:0007669"/>
    <property type="project" value="InterPro"/>
</dbReference>
<dbReference type="EMBL" id="ABJB010779406">
    <property type="status" value="NOT_ANNOTATED_CDS"/>
    <property type="molecule type" value="Genomic_DNA"/>
</dbReference>
<name>A0A1S4KM90_IXOSC</name>
<evidence type="ECO:0000313" key="1">
    <source>
        <dbReference type="EnsemblMetazoa" id="ISCW001081-PA"/>
    </source>
</evidence>
<dbReference type="EnsemblMetazoa" id="ISCW001081-RA">
    <property type="protein sequence ID" value="ISCW001081-PA"/>
    <property type="gene ID" value="ISCW001081"/>
</dbReference>
<reference evidence="1" key="2">
    <citation type="submission" date="2020-05" db="UniProtKB">
        <authorList>
            <consortium name="EnsemblMetazoa"/>
        </authorList>
    </citation>
    <scope>IDENTIFICATION</scope>
    <source>
        <strain evidence="1">wikel</strain>
    </source>
</reference>
<sequence>QLAADSDQHVKNGSELLDRLLKDIVTESASFDLVAFMPLLRERVTRVHITKRFLLKKNVSVMNSVPDIDMLIFLPEILDGLFNILEDPSVELKKM</sequence>
<dbReference type="EMBL" id="ABJB010452243">
    <property type="status" value="NOT_ANNOTATED_CDS"/>
    <property type="molecule type" value="Genomic_DNA"/>
</dbReference>
<organism evidence="1 2">
    <name type="scientific">Ixodes scapularis</name>
    <name type="common">Black-legged tick</name>
    <name type="synonym">Deer tick</name>
    <dbReference type="NCBI Taxonomy" id="6945"/>
    <lineage>
        <taxon>Eukaryota</taxon>
        <taxon>Metazoa</taxon>
        <taxon>Ecdysozoa</taxon>
        <taxon>Arthropoda</taxon>
        <taxon>Chelicerata</taxon>
        <taxon>Arachnida</taxon>
        <taxon>Acari</taxon>
        <taxon>Parasitiformes</taxon>
        <taxon>Ixodida</taxon>
        <taxon>Ixodoidea</taxon>
        <taxon>Ixodidae</taxon>
        <taxon>Ixodinae</taxon>
        <taxon>Ixodes</taxon>
    </lineage>
</organism>
<dbReference type="VEuPathDB" id="VectorBase:ISCP_005026"/>
<dbReference type="Proteomes" id="UP000001555">
    <property type="component" value="Unassembled WGS sequence"/>
</dbReference>
<keyword evidence="2" id="KW-1185">Reference proteome</keyword>
<dbReference type="PANTHER" id="PTHR16023:SF0">
    <property type="entry name" value="PROTEIN VAC14 HOMOLOG"/>
    <property type="match status" value="1"/>
</dbReference>
<evidence type="ECO:0000313" key="2">
    <source>
        <dbReference type="Proteomes" id="UP000001555"/>
    </source>
</evidence>
<reference evidence="2" key="1">
    <citation type="submission" date="2008-03" db="EMBL/GenBank/DDBJ databases">
        <title>Annotation of Ixodes scapularis.</title>
        <authorList>
            <consortium name="Ixodes scapularis Genome Project Consortium"/>
            <person name="Caler E."/>
            <person name="Hannick L.I."/>
            <person name="Bidwell S."/>
            <person name="Joardar V."/>
            <person name="Thiagarajan M."/>
            <person name="Amedeo P."/>
            <person name="Galinsky K.J."/>
            <person name="Schobel S."/>
            <person name="Inman J."/>
            <person name="Hostetler J."/>
            <person name="Miller J."/>
            <person name="Hammond M."/>
            <person name="Megy K."/>
            <person name="Lawson D."/>
            <person name="Kodira C."/>
            <person name="Sutton G."/>
            <person name="Meyer J."/>
            <person name="Hill C.A."/>
            <person name="Birren B."/>
            <person name="Nene V."/>
            <person name="Collins F."/>
            <person name="Alarcon-Chaidez F."/>
            <person name="Wikel S."/>
            <person name="Strausberg R."/>
        </authorList>
    </citation>
    <scope>NUCLEOTIDE SEQUENCE [LARGE SCALE GENOMIC DNA]</scope>
    <source>
        <strain evidence="2">Wikel</strain>
    </source>
</reference>
<proteinExistence type="predicted"/>
<dbReference type="VEuPathDB" id="VectorBase:ISCI001081"/>
<dbReference type="AlphaFoldDB" id="A0A1S4KM90"/>
<protein>
    <submittedName>
        <fullName evidence="1">Uncharacterized protein</fullName>
    </submittedName>
</protein>